<evidence type="ECO:0000313" key="2">
    <source>
        <dbReference type="Proteomes" id="UP000218209"/>
    </source>
</evidence>
<evidence type="ECO:0000313" key="1">
    <source>
        <dbReference type="EMBL" id="OSX76616.1"/>
    </source>
</evidence>
<accession>A0A1X6P771</accession>
<name>A0A1X6P771_PORUM</name>
<protein>
    <submittedName>
        <fullName evidence="1">Uncharacterized protein</fullName>
    </submittedName>
</protein>
<gene>
    <name evidence="1" type="ORF">BU14_0183s0009</name>
</gene>
<dbReference type="Proteomes" id="UP000218209">
    <property type="component" value="Unassembled WGS sequence"/>
</dbReference>
<sequence length="183" mass="19945">MLHTAASPCRGCRTCGSVSVVASSASNDTVIRHHPVTHPLTPHPTNQFWRPEPLGGPMQCAICLYRAPHGVAGHSSRCCPLGKTECRHQLHEENPFYLAGPCVNVGCVHNQRCLRCHSIGHTMYTLKLTATRWRVTMDGRAVPVTGHLQPPLNASDFMCPLATDSLVRRVVADVHERANSGAD</sequence>
<dbReference type="EMBL" id="KV918860">
    <property type="protein sequence ID" value="OSX76616.1"/>
    <property type="molecule type" value="Genomic_DNA"/>
</dbReference>
<keyword evidence="2" id="KW-1185">Reference proteome</keyword>
<reference evidence="1 2" key="1">
    <citation type="submission" date="2017-03" db="EMBL/GenBank/DDBJ databases">
        <title>WGS assembly of Porphyra umbilicalis.</title>
        <authorList>
            <person name="Brawley S.H."/>
            <person name="Blouin N.A."/>
            <person name="Ficko-Blean E."/>
            <person name="Wheeler G.L."/>
            <person name="Lohr M."/>
            <person name="Goodson H.V."/>
            <person name="Jenkins J.W."/>
            <person name="Blaby-Haas C.E."/>
            <person name="Helliwell K.E."/>
            <person name="Chan C."/>
            <person name="Marriage T."/>
            <person name="Bhattacharya D."/>
            <person name="Klein A.S."/>
            <person name="Badis Y."/>
            <person name="Brodie J."/>
            <person name="Cao Y."/>
            <person name="Collen J."/>
            <person name="Dittami S.M."/>
            <person name="Gachon C.M."/>
            <person name="Green B.R."/>
            <person name="Karpowicz S."/>
            <person name="Kim J.W."/>
            <person name="Kudahl U."/>
            <person name="Lin S."/>
            <person name="Michel G."/>
            <person name="Mittag M."/>
            <person name="Olson B.J."/>
            <person name="Pangilinan J."/>
            <person name="Peng Y."/>
            <person name="Qiu H."/>
            <person name="Shu S."/>
            <person name="Singer J.T."/>
            <person name="Smith A.G."/>
            <person name="Sprecher B.N."/>
            <person name="Wagner V."/>
            <person name="Wang W."/>
            <person name="Wang Z.-Y."/>
            <person name="Yan J."/>
            <person name="Yarish C."/>
            <person name="Zoeuner-Riek S."/>
            <person name="Zhuang Y."/>
            <person name="Zou Y."/>
            <person name="Lindquist E.A."/>
            <person name="Grimwood J."/>
            <person name="Barry K."/>
            <person name="Rokhsar D.S."/>
            <person name="Schmutz J."/>
            <person name="Stiller J.W."/>
            <person name="Grossman A.R."/>
            <person name="Prochnik S.E."/>
        </authorList>
    </citation>
    <scope>NUCLEOTIDE SEQUENCE [LARGE SCALE GENOMIC DNA]</scope>
    <source>
        <strain evidence="1">4086291</strain>
    </source>
</reference>
<dbReference type="AlphaFoldDB" id="A0A1X6P771"/>
<proteinExistence type="predicted"/>
<organism evidence="1 2">
    <name type="scientific">Porphyra umbilicalis</name>
    <name type="common">Purple laver</name>
    <name type="synonym">Red alga</name>
    <dbReference type="NCBI Taxonomy" id="2786"/>
    <lineage>
        <taxon>Eukaryota</taxon>
        <taxon>Rhodophyta</taxon>
        <taxon>Bangiophyceae</taxon>
        <taxon>Bangiales</taxon>
        <taxon>Bangiaceae</taxon>
        <taxon>Porphyra</taxon>
    </lineage>
</organism>